<evidence type="ECO:0000256" key="5">
    <source>
        <dbReference type="ARBA" id="ARBA00023237"/>
    </source>
</evidence>
<comment type="caution">
    <text evidence="7">The sequence shown here is derived from an EMBL/GenBank/DDBJ whole genome shotgun (WGS) entry which is preliminary data.</text>
</comment>
<keyword evidence="6" id="KW-0732">Signal</keyword>
<dbReference type="InterPro" id="IPR051906">
    <property type="entry name" value="TolC-like"/>
</dbReference>
<evidence type="ECO:0000256" key="2">
    <source>
        <dbReference type="ARBA" id="ARBA00022452"/>
    </source>
</evidence>
<keyword evidence="8" id="KW-1185">Reference proteome</keyword>
<dbReference type="SUPFAM" id="SSF56954">
    <property type="entry name" value="Outer membrane efflux proteins (OEP)"/>
    <property type="match status" value="1"/>
</dbReference>
<evidence type="ECO:0000256" key="4">
    <source>
        <dbReference type="ARBA" id="ARBA00023136"/>
    </source>
</evidence>
<gene>
    <name evidence="7" type="ORF">SAMN04489800_1711</name>
</gene>
<dbReference type="EMBL" id="FNUD01000002">
    <property type="protein sequence ID" value="SEE67515.1"/>
    <property type="molecule type" value="Genomic_DNA"/>
</dbReference>
<dbReference type="Gene3D" id="1.20.1600.10">
    <property type="entry name" value="Outer membrane efflux proteins (OEP)"/>
    <property type="match status" value="1"/>
</dbReference>
<evidence type="ECO:0000256" key="3">
    <source>
        <dbReference type="ARBA" id="ARBA00022692"/>
    </source>
</evidence>
<protein>
    <submittedName>
        <fullName evidence="7">Outer membrane protein TolC</fullName>
    </submittedName>
</protein>
<accession>A0A1H5KRR6</accession>
<dbReference type="Proteomes" id="UP000183613">
    <property type="component" value="Unassembled WGS sequence"/>
</dbReference>
<evidence type="ECO:0000256" key="6">
    <source>
        <dbReference type="SAM" id="SignalP"/>
    </source>
</evidence>
<name>A0A1H5KRR6_PSEDM</name>
<evidence type="ECO:0000313" key="8">
    <source>
        <dbReference type="Proteomes" id="UP000183613"/>
    </source>
</evidence>
<evidence type="ECO:0000313" key="7">
    <source>
        <dbReference type="EMBL" id="SEE67515.1"/>
    </source>
</evidence>
<keyword evidence="2" id="KW-1134">Transmembrane beta strand</keyword>
<feature type="chain" id="PRO_5010187235" evidence="6">
    <location>
        <begin position="25"/>
        <end position="493"/>
    </location>
</feature>
<dbReference type="GO" id="GO:1990281">
    <property type="term" value="C:efflux pump complex"/>
    <property type="evidence" value="ECO:0007669"/>
    <property type="project" value="TreeGrafter"/>
</dbReference>
<dbReference type="GO" id="GO:0009279">
    <property type="term" value="C:cell outer membrane"/>
    <property type="evidence" value="ECO:0007669"/>
    <property type="project" value="UniProtKB-SubCell"/>
</dbReference>
<dbReference type="GO" id="GO:0015288">
    <property type="term" value="F:porin activity"/>
    <property type="evidence" value="ECO:0007669"/>
    <property type="project" value="TreeGrafter"/>
</dbReference>
<keyword evidence="5" id="KW-0998">Cell outer membrane</keyword>
<dbReference type="GO" id="GO:0015562">
    <property type="term" value="F:efflux transmembrane transporter activity"/>
    <property type="evidence" value="ECO:0007669"/>
    <property type="project" value="InterPro"/>
</dbReference>
<dbReference type="PANTHER" id="PTHR30026:SF20">
    <property type="entry name" value="OUTER MEMBRANE PROTEIN TOLC"/>
    <property type="match status" value="1"/>
</dbReference>
<dbReference type="PANTHER" id="PTHR30026">
    <property type="entry name" value="OUTER MEMBRANE PROTEIN TOLC"/>
    <property type="match status" value="1"/>
</dbReference>
<dbReference type="AlphaFoldDB" id="A0A1H5KRR6"/>
<reference evidence="7" key="1">
    <citation type="submission" date="2016-10" db="EMBL/GenBank/DDBJ databases">
        <authorList>
            <person name="Varghese N."/>
            <person name="Submissions S."/>
        </authorList>
    </citation>
    <scope>NUCLEOTIDE SEQUENCE [LARGE SCALE GENOMIC DNA]</scope>
    <source>
        <strain evidence="7">LMG 25555</strain>
    </source>
</reference>
<evidence type="ECO:0000256" key="1">
    <source>
        <dbReference type="ARBA" id="ARBA00004442"/>
    </source>
</evidence>
<organism evidence="7 8">
    <name type="scientific">Pseudomonas deceptionensis</name>
    <dbReference type="NCBI Taxonomy" id="882211"/>
    <lineage>
        <taxon>Bacteria</taxon>
        <taxon>Pseudomonadati</taxon>
        <taxon>Pseudomonadota</taxon>
        <taxon>Gammaproteobacteria</taxon>
        <taxon>Pseudomonadales</taxon>
        <taxon>Pseudomonadaceae</taxon>
        <taxon>Pseudomonas</taxon>
    </lineage>
</organism>
<keyword evidence="4" id="KW-0472">Membrane</keyword>
<keyword evidence="3" id="KW-0812">Transmembrane</keyword>
<feature type="signal peptide" evidence="6">
    <location>
        <begin position="1"/>
        <end position="24"/>
    </location>
</feature>
<sequence length="493" mass="54206">MIIKLAVITSAACCALILSKQLAAAPARVDTRVTLQSELRSDLLSQHSIDLSLAEAVSLGLRRNYSIRSLKLQRLREKFDLLVADDMFNPKLKLSGTHGLSKGSADSGRSTGITPSVSLLGEYGTNLDLNWSQKLSATKKTGDLSSDGLGLTLTQPLLRGAGKEVATAPLRLAKLTEQVNQLNVKANVSQTLYDIIAAYRTLMKSQSQVTLALEALERAVLLLKVNKQLIEAGRVAEFDVVQIEADIATQELAVEEAKNQLQASRLLMLKLLALDLATPVRASDTLQVTRLDIDQATAFGVAQARQPQYLATLLQSEQAAINLLVAQDRALWDVSWVAGVNQQRDQHSLKGSSRTWDSYTGLKLEIPIGDISIRQGKVNAQSLVEQQQLLQEEARLDLKRQITDSVRGLNTLWRQLEISQRVMDLSRRKLSIESDKLNAGRSSNFQIISFEADLRAAEDANLSAKISYLDARAQLDLLLGVMLESWEISLESF</sequence>
<proteinExistence type="predicted"/>
<comment type="subcellular location">
    <subcellularLocation>
        <location evidence="1">Cell outer membrane</location>
    </subcellularLocation>
</comment>